<dbReference type="EMBL" id="JARRTL010000008">
    <property type="protein sequence ID" value="MEC0484653.1"/>
    <property type="molecule type" value="Genomic_DNA"/>
</dbReference>
<dbReference type="PANTHER" id="PTHR46173:SF1">
    <property type="entry name" value="CCA TRNA NUCLEOTIDYLTRANSFERASE 1, MITOCHONDRIAL"/>
    <property type="match status" value="1"/>
</dbReference>
<dbReference type="InterPro" id="IPR002646">
    <property type="entry name" value="PolA_pol_head_dom"/>
</dbReference>
<dbReference type="GO" id="GO:0000287">
    <property type="term" value="F:magnesium ion binding"/>
    <property type="evidence" value="ECO:0007669"/>
    <property type="project" value="UniProtKB-UniRule"/>
</dbReference>
<evidence type="ECO:0000256" key="9">
    <source>
        <dbReference type="ARBA" id="ARBA00022842"/>
    </source>
</evidence>
<organism evidence="15 17">
    <name type="scientific">Bacillus glycinifermentans</name>
    <dbReference type="NCBI Taxonomy" id="1664069"/>
    <lineage>
        <taxon>Bacteria</taxon>
        <taxon>Bacillati</taxon>
        <taxon>Bacillota</taxon>
        <taxon>Bacilli</taxon>
        <taxon>Bacillales</taxon>
        <taxon>Bacillaceae</taxon>
        <taxon>Bacillus</taxon>
    </lineage>
</organism>
<dbReference type="InterPro" id="IPR023068">
    <property type="entry name" value="CCA-adding_enz_firmicutes"/>
</dbReference>
<dbReference type="AlphaFoldDB" id="A0A0T6BTH9"/>
<dbReference type="InterPro" id="IPR050264">
    <property type="entry name" value="Bact_CCA-adding_enz_type3_sf"/>
</dbReference>
<feature type="domain" description="tRNA nucleotidyltransferase/poly(A) polymerase RNA and SrmB- binding" evidence="13">
    <location>
        <begin position="170"/>
        <end position="228"/>
    </location>
</feature>
<proteinExistence type="inferred from homology"/>
<keyword evidence="7 11" id="KW-0692">RNA repair</keyword>
<keyword evidence="6 11" id="KW-0547">Nucleotide-binding</keyword>
<evidence type="ECO:0000313" key="15">
    <source>
        <dbReference type="EMBL" id="KRT94892.1"/>
    </source>
</evidence>
<dbReference type="GO" id="GO:0000049">
    <property type="term" value="F:tRNA binding"/>
    <property type="evidence" value="ECO:0007669"/>
    <property type="project" value="UniProtKB-UniRule"/>
</dbReference>
<dbReference type="Gene3D" id="1.20.58.560">
    <property type="match status" value="1"/>
</dbReference>
<dbReference type="HAMAP" id="MF_01263">
    <property type="entry name" value="CCA_bact_type3"/>
    <property type="match status" value="1"/>
</dbReference>
<reference evidence="16 18" key="3">
    <citation type="submission" date="2023-03" db="EMBL/GenBank/DDBJ databases">
        <title>Agriculturally important microbes genome sequencing.</title>
        <authorList>
            <person name="Dunlap C."/>
        </authorList>
    </citation>
    <scope>NUCLEOTIDE SEQUENCE [LARGE SCALE GENOMIC DNA]</scope>
    <source>
        <strain evidence="16 18">CBP-3203</strain>
    </source>
</reference>
<evidence type="ECO:0000256" key="1">
    <source>
        <dbReference type="ARBA" id="ARBA00001946"/>
    </source>
</evidence>
<keyword evidence="8 11" id="KW-0067">ATP-binding</keyword>
<dbReference type="OrthoDB" id="9805698at2"/>
<feature type="binding site" evidence="11">
    <location>
        <position position="160"/>
    </location>
    <ligand>
        <name>ATP</name>
        <dbReference type="ChEBI" id="CHEBI:30616"/>
    </ligand>
</feature>
<feature type="binding site" evidence="11">
    <location>
        <position position="157"/>
    </location>
    <ligand>
        <name>ATP</name>
        <dbReference type="ChEBI" id="CHEBI:30616"/>
    </ligand>
</feature>
<keyword evidence="10 11" id="KW-0694">RNA-binding</keyword>
<dbReference type="GO" id="GO:0042245">
    <property type="term" value="P:RNA repair"/>
    <property type="evidence" value="ECO:0007669"/>
    <property type="project" value="UniProtKB-KW"/>
</dbReference>
<dbReference type="SUPFAM" id="SSF81301">
    <property type="entry name" value="Nucleotidyltransferase"/>
    <property type="match status" value="1"/>
</dbReference>
<comment type="catalytic activity">
    <reaction evidence="11">
        <text>a tRNA precursor + 2 CTP + ATP = a tRNA with a 3' CCA end + 3 diphosphate</text>
        <dbReference type="Rhea" id="RHEA:14433"/>
        <dbReference type="Rhea" id="RHEA-COMP:10465"/>
        <dbReference type="Rhea" id="RHEA-COMP:10468"/>
        <dbReference type="ChEBI" id="CHEBI:30616"/>
        <dbReference type="ChEBI" id="CHEBI:33019"/>
        <dbReference type="ChEBI" id="CHEBI:37563"/>
        <dbReference type="ChEBI" id="CHEBI:74896"/>
        <dbReference type="ChEBI" id="CHEBI:83071"/>
        <dbReference type="EC" id="2.7.7.72"/>
    </reaction>
</comment>
<dbReference type="STRING" id="1664069.BGLY_2654"/>
<evidence type="ECO:0000256" key="3">
    <source>
        <dbReference type="ARBA" id="ARBA00022694"/>
    </source>
</evidence>
<dbReference type="SUPFAM" id="SSF81891">
    <property type="entry name" value="Poly A polymerase C-terminal region-like"/>
    <property type="match status" value="1"/>
</dbReference>
<keyword evidence="9 11" id="KW-0460">Magnesium</keyword>
<feature type="binding site" evidence="11">
    <location>
        <position position="40"/>
    </location>
    <ligand>
        <name>Mg(2+)</name>
        <dbReference type="ChEBI" id="CHEBI:18420"/>
    </ligand>
</feature>
<dbReference type="EC" id="2.7.7.72" evidence="11"/>
<comment type="similarity">
    <text evidence="11">Belongs to the tRNA nucleotidyltransferase/poly(A) polymerase family. Bacterial CCA-adding enzyme type 3 subfamily.</text>
</comment>
<evidence type="ECO:0000313" key="16">
    <source>
        <dbReference type="EMBL" id="MEC0484653.1"/>
    </source>
</evidence>
<feature type="binding site" evidence="11">
    <location>
        <position position="30"/>
    </location>
    <ligand>
        <name>ATP</name>
        <dbReference type="ChEBI" id="CHEBI:30616"/>
    </ligand>
</feature>
<feature type="binding site" evidence="11">
    <location>
        <position position="154"/>
    </location>
    <ligand>
        <name>CTP</name>
        <dbReference type="ChEBI" id="CHEBI:37563"/>
    </ligand>
</feature>
<feature type="domain" description="CCA-adding enzyme C-terminal" evidence="14">
    <location>
        <begin position="244"/>
        <end position="391"/>
    </location>
</feature>
<dbReference type="EMBL" id="LECW02000004">
    <property type="protein sequence ID" value="KRT94892.1"/>
    <property type="molecule type" value="Genomic_DNA"/>
</dbReference>
<dbReference type="Gene3D" id="3.30.460.10">
    <property type="entry name" value="Beta Polymerase, domain 2"/>
    <property type="match status" value="1"/>
</dbReference>
<evidence type="ECO:0000259" key="13">
    <source>
        <dbReference type="Pfam" id="PF12627"/>
    </source>
</evidence>
<dbReference type="Pfam" id="PF13735">
    <property type="entry name" value="tRNA_NucTran2_2"/>
    <property type="match status" value="1"/>
</dbReference>
<dbReference type="CDD" id="cd05398">
    <property type="entry name" value="NT_ClassII-CCAase"/>
    <property type="match status" value="1"/>
</dbReference>
<dbReference type="GO" id="GO:0001680">
    <property type="term" value="P:tRNA 3'-terminal CCA addition"/>
    <property type="evidence" value="ECO:0007669"/>
    <property type="project" value="UniProtKB-UniRule"/>
</dbReference>
<dbReference type="Proteomes" id="UP000036168">
    <property type="component" value="Unassembled WGS sequence"/>
</dbReference>
<dbReference type="PANTHER" id="PTHR46173">
    <property type="entry name" value="CCA TRNA NUCLEOTIDYLTRANSFERASE 1, MITOCHONDRIAL"/>
    <property type="match status" value="1"/>
</dbReference>
<comment type="catalytic activity">
    <reaction evidence="11">
        <text>a tRNA with a 3' CCA end + 2 CTP + ATP = a tRNA with a 3' CCACCA end + 3 diphosphate</text>
        <dbReference type="Rhea" id="RHEA:76235"/>
        <dbReference type="Rhea" id="RHEA-COMP:10468"/>
        <dbReference type="Rhea" id="RHEA-COMP:18655"/>
        <dbReference type="ChEBI" id="CHEBI:30616"/>
        <dbReference type="ChEBI" id="CHEBI:33019"/>
        <dbReference type="ChEBI" id="CHEBI:37563"/>
        <dbReference type="ChEBI" id="CHEBI:83071"/>
        <dbReference type="ChEBI" id="CHEBI:195187"/>
    </reaction>
</comment>
<feature type="binding site" evidence="11">
    <location>
        <position position="154"/>
    </location>
    <ligand>
        <name>ATP</name>
        <dbReference type="ChEBI" id="CHEBI:30616"/>
    </ligand>
</feature>
<evidence type="ECO:0000256" key="7">
    <source>
        <dbReference type="ARBA" id="ARBA00022800"/>
    </source>
</evidence>
<comment type="function">
    <text evidence="11">Catalyzes the addition and repair of the essential 3'-terminal CCA sequence in tRNAs without using a nucleic acid template. Adds these three nucleotides in the order of C, C, and A to the tRNA nucleotide-73, using CTP and ATP as substrates and producing inorganic pyrophosphate. tRNA 3'-terminal CCA addition is required both for tRNA processing and repair. Also involved in tRNA surveillance by mediating tandem CCA addition to generate a CCACCA at the 3' terminus of unstable tRNAs. While stable tRNAs receive only 3'-terminal CCA, unstable tRNAs are marked with CCACCA and rapidly degraded.</text>
</comment>
<feature type="binding site" evidence="11">
    <location>
        <position position="163"/>
    </location>
    <ligand>
        <name>ATP</name>
        <dbReference type="ChEBI" id="CHEBI:30616"/>
    </ligand>
</feature>
<dbReference type="RefSeq" id="WP_048356442.1">
    <property type="nucleotide sequence ID" value="NZ_CP023481.1"/>
</dbReference>
<dbReference type="Gene3D" id="1.10.110.30">
    <property type="match status" value="1"/>
</dbReference>
<evidence type="ECO:0000256" key="5">
    <source>
        <dbReference type="ARBA" id="ARBA00022723"/>
    </source>
</evidence>
<comment type="cofactor">
    <cofactor evidence="1 11">
        <name>Mg(2+)</name>
        <dbReference type="ChEBI" id="CHEBI:18420"/>
    </cofactor>
</comment>
<feature type="binding site" evidence="11">
    <location>
        <position position="111"/>
    </location>
    <ligand>
        <name>ATP</name>
        <dbReference type="ChEBI" id="CHEBI:30616"/>
    </ligand>
</feature>
<dbReference type="InterPro" id="IPR032810">
    <property type="entry name" value="CCA-adding_enz_C"/>
</dbReference>
<reference evidence="15" key="2">
    <citation type="submission" date="2015-10" db="EMBL/GenBank/DDBJ databases">
        <authorList>
            <person name="Gilbert D.G."/>
        </authorList>
    </citation>
    <scope>NUCLEOTIDE SEQUENCE</scope>
    <source>
        <strain evidence="15">GO-13</strain>
    </source>
</reference>
<comment type="subunit">
    <text evidence="11">Homodimer.</text>
</comment>
<dbReference type="Pfam" id="PF12627">
    <property type="entry name" value="PolyA_pol_RNAbd"/>
    <property type="match status" value="1"/>
</dbReference>
<feature type="binding site" evidence="11">
    <location>
        <position position="157"/>
    </location>
    <ligand>
        <name>CTP</name>
        <dbReference type="ChEBI" id="CHEBI:37563"/>
    </ligand>
</feature>
<evidence type="ECO:0000256" key="2">
    <source>
        <dbReference type="ARBA" id="ARBA00022679"/>
    </source>
</evidence>
<dbReference type="InterPro" id="IPR043519">
    <property type="entry name" value="NT_sf"/>
</dbReference>
<keyword evidence="4 11" id="KW-0548">Nucleotidyltransferase</keyword>
<dbReference type="GO" id="GO:0005524">
    <property type="term" value="F:ATP binding"/>
    <property type="evidence" value="ECO:0007669"/>
    <property type="project" value="UniProtKB-UniRule"/>
</dbReference>
<keyword evidence="2 11" id="KW-0808">Transferase</keyword>
<feature type="domain" description="Poly A polymerase head" evidence="12">
    <location>
        <begin position="22"/>
        <end position="141"/>
    </location>
</feature>
<feature type="binding site" evidence="11">
    <location>
        <position position="42"/>
    </location>
    <ligand>
        <name>Mg(2+)</name>
        <dbReference type="ChEBI" id="CHEBI:18420"/>
    </ligand>
</feature>
<feature type="binding site" evidence="11">
    <location>
        <position position="163"/>
    </location>
    <ligand>
        <name>CTP</name>
        <dbReference type="ChEBI" id="CHEBI:37563"/>
    </ligand>
</feature>
<evidence type="ECO:0000256" key="10">
    <source>
        <dbReference type="ARBA" id="ARBA00022884"/>
    </source>
</evidence>
<feature type="binding site" evidence="11">
    <location>
        <position position="111"/>
    </location>
    <ligand>
        <name>CTP</name>
        <dbReference type="ChEBI" id="CHEBI:37563"/>
    </ligand>
</feature>
<dbReference type="NCBIfam" id="NF009814">
    <property type="entry name" value="PRK13299.1"/>
    <property type="match status" value="1"/>
</dbReference>
<evidence type="ECO:0000259" key="12">
    <source>
        <dbReference type="Pfam" id="PF01743"/>
    </source>
</evidence>
<name>A0A0T6BTH9_9BACI</name>
<evidence type="ECO:0000256" key="11">
    <source>
        <dbReference type="HAMAP-Rule" id="MF_01263"/>
    </source>
</evidence>
<accession>A0A0T6BTH9</accession>
<evidence type="ECO:0000313" key="17">
    <source>
        <dbReference type="Proteomes" id="UP000036168"/>
    </source>
</evidence>
<keyword evidence="18" id="KW-1185">Reference proteome</keyword>
<evidence type="ECO:0000256" key="8">
    <source>
        <dbReference type="ARBA" id="ARBA00022840"/>
    </source>
</evidence>
<dbReference type="Proteomes" id="UP001341297">
    <property type="component" value="Unassembled WGS sequence"/>
</dbReference>
<feature type="binding site" evidence="11">
    <location>
        <position position="30"/>
    </location>
    <ligand>
        <name>CTP</name>
        <dbReference type="ChEBI" id="CHEBI:37563"/>
    </ligand>
</feature>
<reference evidence="15 17" key="1">
    <citation type="journal article" date="2015" name="Int. J. Syst. Evol. Microbiol.">
        <title>Bacillus glycinifermentans sp. nov., isolated from fermented soybean paste.</title>
        <authorList>
            <person name="Kim S.J."/>
            <person name="Dunlap C.A."/>
            <person name="Kwon S.W."/>
            <person name="Rooney A.P."/>
        </authorList>
    </citation>
    <scope>NUCLEOTIDE SEQUENCE [LARGE SCALE GENOMIC DNA]</scope>
    <source>
        <strain evidence="15 17">GO-13</strain>
    </source>
</reference>
<evidence type="ECO:0000259" key="14">
    <source>
        <dbReference type="Pfam" id="PF13735"/>
    </source>
</evidence>
<dbReference type="GO" id="GO:0004810">
    <property type="term" value="F:CCA tRNA nucleotidyltransferase activity"/>
    <property type="evidence" value="ECO:0007669"/>
    <property type="project" value="UniProtKB-UniRule"/>
</dbReference>
<feature type="binding site" evidence="11">
    <location>
        <position position="27"/>
    </location>
    <ligand>
        <name>CTP</name>
        <dbReference type="ChEBI" id="CHEBI:37563"/>
    </ligand>
</feature>
<comment type="caution">
    <text evidence="15">The sequence shown here is derived from an EMBL/GenBank/DDBJ whole genome shotgun (WGS) entry which is preliminary data.</text>
</comment>
<comment type="miscellaneous">
    <text evidence="11">A single active site specifically recognizes both ATP and CTP and is responsible for their addition.</text>
</comment>
<keyword evidence="3 11" id="KW-0819">tRNA processing</keyword>
<sequence>MEDLFVKALPLLHKLKKHGWQAYFVGGAVRDTHMNRPVGDVDIATDAPPEEIESIFPKTIDVGKEHGTIIVLLSGESYEVTTFRSELEYEDYRRPSGVQFIKSLKEDLKRRDLTINAMAMDESGRLIDYFGGLSDIKEKVIQTVGDPAERFHEDALRMLRALRFMSQLEFTLSEKTKAAICENSHLLAHISTERKTAEFEKLLKGKAAGPALAAAADTGLYKELPGLDGKQDGVRSAGVFPFYKLEKRADIWAAFLSMMSIDDARSHAFLKAWKLPGKVIKQAVEVGSRINQKWDRLSMYEAGEETLLSACAIHMLKKAGQIDERRLAEIRQAYSELPIKSLKDLAVTGGDLLQMRNKPPGKWVSEDLKRIEHAVLMGELANQKKAIEEWLNECNQT</sequence>
<evidence type="ECO:0000256" key="4">
    <source>
        <dbReference type="ARBA" id="ARBA00022695"/>
    </source>
</evidence>
<evidence type="ECO:0000313" key="18">
    <source>
        <dbReference type="Proteomes" id="UP001341297"/>
    </source>
</evidence>
<dbReference type="InterPro" id="IPR032828">
    <property type="entry name" value="PolyA_RNA-bd"/>
</dbReference>
<dbReference type="Pfam" id="PF01743">
    <property type="entry name" value="PolyA_pol"/>
    <property type="match status" value="1"/>
</dbReference>
<keyword evidence="5 11" id="KW-0479">Metal-binding</keyword>
<protein>
    <recommendedName>
        <fullName evidence="11">CCA-adding enzyme</fullName>
        <ecNumber evidence="11">2.7.7.72</ecNumber>
    </recommendedName>
    <alternativeName>
        <fullName evidence="11">CCA tRNA nucleotidyltransferase</fullName>
    </alternativeName>
    <alternativeName>
        <fullName evidence="11">tRNA CCA-pyrophosphorylase</fullName>
    </alternativeName>
    <alternativeName>
        <fullName evidence="11">tRNA adenylyl-/cytidylyl- transferase</fullName>
    </alternativeName>
    <alternativeName>
        <fullName evidence="11">tRNA nucleotidyltransferase</fullName>
    </alternativeName>
    <alternativeName>
        <fullName evidence="11">tRNA-NT</fullName>
    </alternativeName>
</protein>
<gene>
    <name evidence="11" type="primary">cca</name>
    <name evidence="15" type="ORF">AB447_210145</name>
    <name evidence="16" type="ORF">P8828_07290</name>
</gene>
<feature type="binding site" evidence="11">
    <location>
        <position position="27"/>
    </location>
    <ligand>
        <name>ATP</name>
        <dbReference type="ChEBI" id="CHEBI:30616"/>
    </ligand>
</feature>
<feature type="binding site" evidence="11">
    <location>
        <position position="160"/>
    </location>
    <ligand>
        <name>CTP</name>
        <dbReference type="ChEBI" id="CHEBI:37563"/>
    </ligand>
</feature>
<dbReference type="Gene3D" id="1.10.246.80">
    <property type="match status" value="1"/>
</dbReference>
<evidence type="ECO:0000256" key="6">
    <source>
        <dbReference type="ARBA" id="ARBA00022741"/>
    </source>
</evidence>